<evidence type="ECO:0000313" key="4">
    <source>
        <dbReference type="Proteomes" id="UP001601303"/>
    </source>
</evidence>
<reference evidence="3 4" key="1">
    <citation type="submission" date="2024-10" db="EMBL/GenBank/DDBJ databases">
        <title>The Natural Products Discovery Center: Release of the First 8490 Sequenced Strains for Exploring Actinobacteria Biosynthetic Diversity.</title>
        <authorList>
            <person name="Kalkreuter E."/>
            <person name="Kautsar S.A."/>
            <person name="Yang D."/>
            <person name="Bader C.D."/>
            <person name="Teijaro C.N."/>
            <person name="Fluegel L."/>
            <person name="Davis C.M."/>
            <person name="Simpson J.R."/>
            <person name="Lauterbach L."/>
            <person name="Steele A.D."/>
            <person name="Gui C."/>
            <person name="Meng S."/>
            <person name="Li G."/>
            <person name="Viehrig K."/>
            <person name="Ye F."/>
            <person name="Su P."/>
            <person name="Kiefer A.F."/>
            <person name="Nichols A."/>
            <person name="Cepeda A.J."/>
            <person name="Yan W."/>
            <person name="Fan B."/>
            <person name="Jiang Y."/>
            <person name="Adhikari A."/>
            <person name="Zheng C.-J."/>
            <person name="Schuster L."/>
            <person name="Cowan T.M."/>
            <person name="Smanski M.J."/>
            <person name="Chevrette M.G."/>
            <person name="De Carvalho L.P.S."/>
            <person name="Shen B."/>
        </authorList>
    </citation>
    <scope>NUCLEOTIDE SEQUENCE [LARGE SCALE GENOMIC DNA]</scope>
    <source>
        <strain evidence="3 4">NPDC006488</strain>
    </source>
</reference>
<dbReference type="InterPro" id="IPR043917">
    <property type="entry name" value="DUF5753"/>
</dbReference>
<sequence>MPLTDPALQRRKLRDRLRRLRESAGFTQRQVADEMEWSLSKIIRIETGTVGISITDLRALIGYYGVSDPAESSTLIGMARAAKERPWWDRYRGKADPAFLLSLGYEGAASIMRSFEPSLVPGLLQTEEYALEVLRVVEAPEVETLVELRLERQERLLRPDGPEMHFIIDESVITRAVASASVMRRQIRRLKTLVDHPKITLRILPFEGGLHKHYKTPYVLYEFDDPEEDFVLYLEQDTQSVIREGQGWADSDAPARYLESFFGIEQLAKRDAAEGLLGLALSRHSAPTENPHPDQTDGNVPPDTPETP</sequence>
<comment type="caution">
    <text evidence="3">The sequence shown here is derived from an EMBL/GenBank/DDBJ whole genome shotgun (WGS) entry which is preliminary data.</text>
</comment>
<dbReference type="EMBL" id="JBIAHM010000011">
    <property type="protein sequence ID" value="MFE9602658.1"/>
    <property type="molecule type" value="Genomic_DNA"/>
</dbReference>
<keyword evidence="4" id="KW-1185">Reference proteome</keyword>
<feature type="region of interest" description="Disordered" evidence="1">
    <location>
        <begin position="281"/>
        <end position="308"/>
    </location>
</feature>
<dbReference type="SMART" id="SM00530">
    <property type="entry name" value="HTH_XRE"/>
    <property type="match status" value="1"/>
</dbReference>
<evidence type="ECO:0000313" key="3">
    <source>
        <dbReference type="EMBL" id="MFE9602658.1"/>
    </source>
</evidence>
<dbReference type="Pfam" id="PF19054">
    <property type="entry name" value="DUF5753"/>
    <property type="match status" value="1"/>
</dbReference>
<protein>
    <submittedName>
        <fullName evidence="3">Helix-turn-helix domain-containing protein</fullName>
    </submittedName>
</protein>
<gene>
    <name evidence="3" type="ORF">ACFYNQ_29355</name>
</gene>
<name>A0ABW6M931_9ACTN</name>
<proteinExistence type="predicted"/>
<dbReference type="CDD" id="cd00093">
    <property type="entry name" value="HTH_XRE"/>
    <property type="match status" value="1"/>
</dbReference>
<dbReference type="InterPro" id="IPR010982">
    <property type="entry name" value="Lambda_DNA-bd_dom_sf"/>
</dbReference>
<accession>A0ABW6M931</accession>
<dbReference type="RefSeq" id="WP_388110711.1">
    <property type="nucleotide sequence ID" value="NZ_JBIAHM010000011.1"/>
</dbReference>
<dbReference type="Pfam" id="PF13560">
    <property type="entry name" value="HTH_31"/>
    <property type="match status" value="1"/>
</dbReference>
<evidence type="ECO:0000256" key="1">
    <source>
        <dbReference type="SAM" id="MobiDB-lite"/>
    </source>
</evidence>
<dbReference type="InterPro" id="IPR001387">
    <property type="entry name" value="Cro/C1-type_HTH"/>
</dbReference>
<dbReference type="Gene3D" id="1.10.260.40">
    <property type="entry name" value="lambda repressor-like DNA-binding domains"/>
    <property type="match status" value="1"/>
</dbReference>
<dbReference type="SUPFAM" id="SSF47413">
    <property type="entry name" value="lambda repressor-like DNA-binding domains"/>
    <property type="match status" value="1"/>
</dbReference>
<evidence type="ECO:0000259" key="2">
    <source>
        <dbReference type="PROSITE" id="PS50943"/>
    </source>
</evidence>
<dbReference type="PROSITE" id="PS50943">
    <property type="entry name" value="HTH_CROC1"/>
    <property type="match status" value="1"/>
</dbReference>
<dbReference type="Proteomes" id="UP001601303">
    <property type="component" value="Unassembled WGS sequence"/>
</dbReference>
<organism evidence="3 4">
    <name type="scientific">Streptomyces hokutonensis</name>
    <dbReference type="NCBI Taxonomy" id="1306990"/>
    <lineage>
        <taxon>Bacteria</taxon>
        <taxon>Bacillati</taxon>
        <taxon>Actinomycetota</taxon>
        <taxon>Actinomycetes</taxon>
        <taxon>Kitasatosporales</taxon>
        <taxon>Streptomycetaceae</taxon>
        <taxon>Streptomyces</taxon>
    </lineage>
</organism>
<feature type="domain" description="HTH cro/C1-type" evidence="2">
    <location>
        <begin position="17"/>
        <end position="72"/>
    </location>
</feature>